<gene>
    <name evidence="2" type="ORF">CMV30_08650</name>
</gene>
<keyword evidence="1" id="KW-0812">Transmembrane</keyword>
<keyword evidence="3" id="KW-1185">Reference proteome</keyword>
<sequence>MKTILLLVASNIFMTLAWYGHLKWKFLEGKTVLTVILFSWGLAFFEYCLMVPANRAGYMSGTFTGYQLKIIQEAITLGVFVIFAWLVLKEKLTWNYAVSFGLILLAVYFATAFKPGGGAPGGH</sequence>
<dbReference type="PANTHER" id="PTHR38482:SF1">
    <property type="entry name" value="DMT FAMILY PROTEIN"/>
    <property type="match status" value="1"/>
</dbReference>
<proteinExistence type="predicted"/>
<feature type="transmembrane region" description="Helical" evidence="1">
    <location>
        <begin position="94"/>
        <end position="113"/>
    </location>
</feature>
<dbReference type="PIRSF" id="PIRSF021239">
    <property type="entry name" value="UCP021239"/>
    <property type="match status" value="1"/>
</dbReference>
<dbReference type="Pfam" id="PF04342">
    <property type="entry name" value="DMT_6"/>
    <property type="match status" value="1"/>
</dbReference>
<dbReference type="OrthoDB" id="9805206at2"/>
<dbReference type="AlphaFoldDB" id="A0A290QI28"/>
<evidence type="ECO:0000313" key="2">
    <source>
        <dbReference type="EMBL" id="ATC64011.1"/>
    </source>
</evidence>
<keyword evidence="1" id="KW-0472">Membrane</keyword>
<protein>
    <recommendedName>
        <fullName evidence="4">DMT family protein</fullName>
    </recommendedName>
</protein>
<evidence type="ECO:0000313" key="3">
    <source>
        <dbReference type="Proteomes" id="UP000217265"/>
    </source>
</evidence>
<dbReference type="InterPro" id="IPR007437">
    <property type="entry name" value="DUF486"/>
</dbReference>
<organism evidence="2 3">
    <name type="scientific">Nibricoccus aquaticus</name>
    <dbReference type="NCBI Taxonomy" id="2576891"/>
    <lineage>
        <taxon>Bacteria</taxon>
        <taxon>Pseudomonadati</taxon>
        <taxon>Verrucomicrobiota</taxon>
        <taxon>Opitutia</taxon>
        <taxon>Opitutales</taxon>
        <taxon>Opitutaceae</taxon>
        <taxon>Nibricoccus</taxon>
    </lineage>
</organism>
<name>A0A290QI28_9BACT</name>
<evidence type="ECO:0008006" key="4">
    <source>
        <dbReference type="Google" id="ProtNLM"/>
    </source>
</evidence>
<dbReference type="Proteomes" id="UP000217265">
    <property type="component" value="Chromosome"/>
</dbReference>
<dbReference type="RefSeq" id="WP_096055643.1">
    <property type="nucleotide sequence ID" value="NZ_CP023344.1"/>
</dbReference>
<dbReference type="KEGG" id="vbh:CMV30_08650"/>
<accession>A0A290QI28</accession>
<evidence type="ECO:0000256" key="1">
    <source>
        <dbReference type="SAM" id="Phobius"/>
    </source>
</evidence>
<feature type="transmembrane region" description="Helical" evidence="1">
    <location>
        <begin position="33"/>
        <end position="49"/>
    </location>
</feature>
<dbReference type="PANTHER" id="PTHR38482">
    <property type="entry name" value="DMT FAMILY PROTEIN"/>
    <property type="match status" value="1"/>
</dbReference>
<reference evidence="2 3" key="1">
    <citation type="submission" date="2017-09" db="EMBL/GenBank/DDBJ databases">
        <title>Complete genome sequence of Verrucomicrobial strain HZ-65, isolated from freshwater.</title>
        <authorList>
            <person name="Choi A."/>
        </authorList>
    </citation>
    <scope>NUCLEOTIDE SEQUENCE [LARGE SCALE GENOMIC DNA]</scope>
    <source>
        <strain evidence="2 3">HZ-65</strain>
    </source>
</reference>
<keyword evidence="1" id="KW-1133">Transmembrane helix</keyword>
<dbReference type="EMBL" id="CP023344">
    <property type="protein sequence ID" value="ATC64011.1"/>
    <property type="molecule type" value="Genomic_DNA"/>
</dbReference>
<feature type="transmembrane region" description="Helical" evidence="1">
    <location>
        <begin position="70"/>
        <end position="88"/>
    </location>
</feature>